<organism evidence="11 12">
    <name type="scientific">Aphanomyces euteiches</name>
    <dbReference type="NCBI Taxonomy" id="100861"/>
    <lineage>
        <taxon>Eukaryota</taxon>
        <taxon>Sar</taxon>
        <taxon>Stramenopiles</taxon>
        <taxon>Oomycota</taxon>
        <taxon>Saprolegniomycetes</taxon>
        <taxon>Saprolegniales</taxon>
        <taxon>Verrucalvaceae</taxon>
        <taxon>Aphanomyces</taxon>
    </lineage>
</organism>
<evidence type="ECO:0000256" key="7">
    <source>
        <dbReference type="ARBA" id="ARBA00023136"/>
    </source>
</evidence>
<keyword evidence="5 9" id="KW-0812">Transmembrane</keyword>
<feature type="domain" description="EamA" evidence="10">
    <location>
        <begin position="7"/>
        <end position="143"/>
    </location>
</feature>
<dbReference type="AlphaFoldDB" id="A0A6G0WSJ7"/>
<dbReference type="SUPFAM" id="SSF103481">
    <property type="entry name" value="Multidrug resistance efflux transporter EmrE"/>
    <property type="match status" value="2"/>
</dbReference>
<dbReference type="PANTHER" id="PTHR22911">
    <property type="entry name" value="ACYL-MALONYL CONDENSING ENZYME-RELATED"/>
    <property type="match status" value="1"/>
</dbReference>
<keyword evidence="3" id="KW-0813">Transport</keyword>
<evidence type="ECO:0000256" key="5">
    <source>
        <dbReference type="ARBA" id="ARBA00022692"/>
    </source>
</evidence>
<feature type="transmembrane region" description="Helical" evidence="9">
    <location>
        <begin position="266"/>
        <end position="284"/>
    </location>
</feature>
<gene>
    <name evidence="11" type="ORF">Ae201684_012103</name>
</gene>
<keyword evidence="7 9" id="KW-0472">Membrane</keyword>
<comment type="similarity">
    <text evidence="2">Belongs to the EamA transporter family.</text>
</comment>
<dbReference type="InterPro" id="IPR037185">
    <property type="entry name" value="EmrE-like"/>
</dbReference>
<feature type="transmembrane region" description="Helical" evidence="9">
    <location>
        <begin position="204"/>
        <end position="226"/>
    </location>
</feature>
<accession>A0A6G0WSJ7</accession>
<comment type="subcellular location">
    <subcellularLocation>
        <location evidence="1">Cell membrane</location>
        <topology evidence="1">Multi-pass membrane protein</topology>
    </subcellularLocation>
</comment>
<dbReference type="VEuPathDB" id="FungiDB:AeMF1_005958"/>
<feature type="transmembrane region" description="Helical" evidence="9">
    <location>
        <begin position="149"/>
        <end position="166"/>
    </location>
</feature>
<evidence type="ECO:0000256" key="2">
    <source>
        <dbReference type="ARBA" id="ARBA00007362"/>
    </source>
</evidence>
<dbReference type="EMBL" id="VJMJ01000154">
    <property type="protein sequence ID" value="KAF0730401.1"/>
    <property type="molecule type" value="Genomic_DNA"/>
</dbReference>
<name>A0A6G0WSJ7_9STRA</name>
<dbReference type="Proteomes" id="UP000481153">
    <property type="component" value="Unassembled WGS sequence"/>
</dbReference>
<evidence type="ECO:0000256" key="9">
    <source>
        <dbReference type="SAM" id="Phobius"/>
    </source>
</evidence>
<evidence type="ECO:0000256" key="4">
    <source>
        <dbReference type="ARBA" id="ARBA00022475"/>
    </source>
</evidence>
<keyword evidence="12" id="KW-1185">Reference proteome</keyword>
<dbReference type="InterPro" id="IPR000620">
    <property type="entry name" value="EamA_dom"/>
</dbReference>
<dbReference type="GO" id="GO:0005886">
    <property type="term" value="C:plasma membrane"/>
    <property type="evidence" value="ECO:0007669"/>
    <property type="project" value="UniProtKB-SubCell"/>
</dbReference>
<feature type="transmembrane region" description="Helical" evidence="9">
    <location>
        <begin position="238"/>
        <end position="260"/>
    </location>
</feature>
<reference evidence="11 12" key="1">
    <citation type="submission" date="2019-07" db="EMBL/GenBank/DDBJ databases">
        <title>Genomics analysis of Aphanomyces spp. identifies a new class of oomycete effector associated with host adaptation.</title>
        <authorList>
            <person name="Gaulin E."/>
        </authorList>
    </citation>
    <scope>NUCLEOTIDE SEQUENCE [LARGE SCALE GENOMIC DNA]</scope>
    <source>
        <strain evidence="11 12">ATCC 201684</strain>
    </source>
</reference>
<evidence type="ECO:0000256" key="1">
    <source>
        <dbReference type="ARBA" id="ARBA00004651"/>
    </source>
</evidence>
<evidence type="ECO:0000256" key="8">
    <source>
        <dbReference type="SAM" id="MobiDB-lite"/>
    </source>
</evidence>
<comment type="caution">
    <text evidence="11">The sequence shown here is derived from an EMBL/GenBank/DDBJ whole genome shotgun (WGS) entry which is preliminary data.</text>
</comment>
<evidence type="ECO:0000256" key="3">
    <source>
        <dbReference type="ARBA" id="ARBA00022448"/>
    </source>
</evidence>
<feature type="transmembrane region" description="Helical" evidence="9">
    <location>
        <begin position="42"/>
        <end position="59"/>
    </location>
</feature>
<feature type="transmembrane region" description="Helical" evidence="9">
    <location>
        <begin position="7"/>
        <end position="26"/>
    </location>
</feature>
<evidence type="ECO:0000256" key="6">
    <source>
        <dbReference type="ARBA" id="ARBA00022989"/>
    </source>
</evidence>
<feature type="transmembrane region" description="Helical" evidence="9">
    <location>
        <begin position="126"/>
        <end position="143"/>
    </location>
</feature>
<dbReference type="NCBIfam" id="TIGR00688">
    <property type="entry name" value="rarD"/>
    <property type="match status" value="1"/>
</dbReference>
<keyword evidence="6 9" id="KW-1133">Transmembrane helix</keyword>
<feature type="transmembrane region" description="Helical" evidence="9">
    <location>
        <begin position="71"/>
        <end position="91"/>
    </location>
</feature>
<feature type="transmembrane region" description="Helical" evidence="9">
    <location>
        <begin position="178"/>
        <end position="198"/>
    </location>
</feature>
<dbReference type="Pfam" id="PF00892">
    <property type="entry name" value="EamA"/>
    <property type="match status" value="1"/>
</dbReference>
<dbReference type="InterPro" id="IPR004626">
    <property type="entry name" value="RarD"/>
</dbReference>
<proteinExistence type="inferred from homology"/>
<feature type="region of interest" description="Disordered" evidence="8">
    <location>
        <begin position="294"/>
        <end position="334"/>
    </location>
</feature>
<feature type="transmembrane region" description="Helical" evidence="9">
    <location>
        <begin position="97"/>
        <end position="119"/>
    </location>
</feature>
<evidence type="ECO:0000313" key="11">
    <source>
        <dbReference type="EMBL" id="KAF0730401.1"/>
    </source>
</evidence>
<feature type="compositionally biased region" description="Basic and acidic residues" evidence="8">
    <location>
        <begin position="302"/>
        <end position="315"/>
    </location>
</feature>
<protein>
    <recommendedName>
        <fullName evidence="10">EamA domain-containing protein</fullName>
    </recommendedName>
</protein>
<evidence type="ECO:0000259" key="10">
    <source>
        <dbReference type="Pfam" id="PF00892"/>
    </source>
</evidence>
<evidence type="ECO:0000313" key="12">
    <source>
        <dbReference type="Proteomes" id="UP000481153"/>
    </source>
</evidence>
<sequence length="334" mass="36691">MSSSSNVGIVFTLIASCFYGFYPVYYKQLPDVPSFQLVCHRVVWSFLTLIPFLLWQVKWETFRATAFKPKALGIYLASGVCIVGFWCFLLWGIANDYIVEVSLGGFINPVFSVLLAVVVFKEKLRLLQWASVVFALVGVLVIAIAYGRFPWLAICIGALLSFYGLFKRIAPLGPVEGVFIEMAWFTIPAIVAIIVFQVHGNGAFGHVGATQDALLVVSGIVTIVPLMMLSRGAQLISFTLFGVIQYITPILNFLVGTVIYHEPFSTSKMIGFILVWVALIVYTVEGIIVQKRNAAAATTSSLEEKEEKEESHDTDSVPQSPSSGFKAVDSPPPV</sequence>
<dbReference type="PANTHER" id="PTHR22911:SF137">
    <property type="entry name" value="SOLUTE CARRIER FAMILY 35 MEMBER G2-RELATED"/>
    <property type="match status" value="1"/>
</dbReference>
<keyword evidence="4" id="KW-1003">Cell membrane</keyword>